<organism evidence="3 4">
    <name type="scientific">Carbonactinospora thermoautotrophica</name>
    <dbReference type="NCBI Taxonomy" id="1469144"/>
    <lineage>
        <taxon>Bacteria</taxon>
        <taxon>Bacillati</taxon>
        <taxon>Actinomycetota</taxon>
        <taxon>Actinomycetes</taxon>
        <taxon>Kitasatosporales</taxon>
        <taxon>Carbonactinosporaceae</taxon>
        <taxon>Carbonactinospora</taxon>
    </lineage>
</organism>
<dbReference type="AlphaFoldDB" id="A0A132MWW1"/>
<evidence type="ECO:0000256" key="1">
    <source>
        <dbReference type="SAM" id="MobiDB-lite"/>
    </source>
</evidence>
<gene>
    <name evidence="3" type="ORF">LI90_3394</name>
</gene>
<dbReference type="PANTHER" id="PTHR33824:SF7">
    <property type="entry name" value="POLYKETIDE CYCLASE_DEHYDRASE AND LIPID TRANSPORT SUPERFAMILY PROTEIN"/>
    <property type="match status" value="1"/>
</dbReference>
<sequence>MSVIEDSIDVEVPIRTAYNQWTQFEEFSKFMEGVERVEQRTDTLTHWVTKIGGIKREFDAEITDQVPDQKVAWHTLEGSEQRGEVTFVPLDATHTRVLLHMEFEPEGIAEKAGDALGIVERRVHGDLERFKEFIEHRGAETGAWRGEVRGGQEKPRGTPGEYDPYRGGAGTSPPTPGRNMPPSRPGRKEPPR</sequence>
<dbReference type="Pfam" id="PF03364">
    <property type="entry name" value="Polyketide_cyc"/>
    <property type="match status" value="1"/>
</dbReference>
<feature type="domain" description="Coenzyme Q-binding protein COQ10 START" evidence="2">
    <location>
        <begin position="10"/>
        <end position="129"/>
    </location>
</feature>
<proteinExistence type="predicted"/>
<dbReference type="InterPro" id="IPR047137">
    <property type="entry name" value="ORF3"/>
</dbReference>
<dbReference type="CDD" id="cd07817">
    <property type="entry name" value="SRPBCC_8"/>
    <property type="match status" value="1"/>
</dbReference>
<feature type="region of interest" description="Disordered" evidence="1">
    <location>
        <begin position="143"/>
        <end position="192"/>
    </location>
</feature>
<dbReference type="EMBL" id="LAXD01000001">
    <property type="protein sequence ID" value="KWX02351.1"/>
    <property type="molecule type" value="Genomic_DNA"/>
</dbReference>
<dbReference type="PATRIC" id="fig|1469144.10.peg.3645"/>
<evidence type="ECO:0000313" key="4">
    <source>
        <dbReference type="Proteomes" id="UP000070188"/>
    </source>
</evidence>
<dbReference type="InterPro" id="IPR023393">
    <property type="entry name" value="START-like_dom_sf"/>
</dbReference>
<protein>
    <recommendedName>
        <fullName evidence="2">Coenzyme Q-binding protein COQ10 START domain-containing protein</fullName>
    </recommendedName>
</protein>
<name>A0A132MWW1_9ACTN</name>
<accession>A0A132MWW1</accession>
<dbReference type="Gene3D" id="3.30.530.20">
    <property type="match status" value="1"/>
</dbReference>
<dbReference type="STRING" id="1469144.LI90_3394"/>
<comment type="caution">
    <text evidence="3">The sequence shown here is derived from an EMBL/GenBank/DDBJ whole genome shotgun (WGS) entry which is preliminary data.</text>
</comment>
<dbReference type="PANTHER" id="PTHR33824">
    <property type="entry name" value="POLYKETIDE CYCLASE/DEHYDRASE AND LIPID TRANSPORT SUPERFAMILY PROTEIN"/>
    <property type="match status" value="1"/>
</dbReference>
<feature type="compositionally biased region" description="Basic and acidic residues" evidence="1">
    <location>
        <begin position="146"/>
        <end position="156"/>
    </location>
</feature>
<dbReference type="Proteomes" id="UP000070188">
    <property type="component" value="Unassembled WGS sequence"/>
</dbReference>
<dbReference type="SUPFAM" id="SSF55961">
    <property type="entry name" value="Bet v1-like"/>
    <property type="match status" value="1"/>
</dbReference>
<dbReference type="OrthoDB" id="3695445at2"/>
<evidence type="ECO:0000313" key="3">
    <source>
        <dbReference type="EMBL" id="KWX02351.1"/>
    </source>
</evidence>
<keyword evidence="4" id="KW-1185">Reference proteome</keyword>
<dbReference type="InterPro" id="IPR005031">
    <property type="entry name" value="COQ10_START"/>
</dbReference>
<reference evidence="4" key="1">
    <citation type="submission" date="2015-04" db="EMBL/GenBank/DDBJ databases">
        <title>Physiological reanalysis, assessment of diazotrophy, and genome sequences of multiple isolates of Streptomyces thermoautotrophicus.</title>
        <authorList>
            <person name="MacKellar D.C."/>
            <person name="Lieber L."/>
            <person name="Norman J."/>
            <person name="Bolger A."/>
            <person name="Tobin C."/>
            <person name="Murray J.W."/>
            <person name="Chang R."/>
            <person name="Ford T."/>
            <person name="Nguyen P.Q."/>
            <person name="Woodward J."/>
            <person name="Permingeat H."/>
            <person name="Joshi N.S."/>
            <person name="Silver P.A."/>
            <person name="Usadel B."/>
            <person name="Rutherford A.W."/>
            <person name="Friesen M."/>
            <person name="Prell J."/>
        </authorList>
    </citation>
    <scope>NUCLEOTIDE SEQUENCE [LARGE SCALE GENOMIC DNA]</scope>
    <source>
        <strain evidence="4">H1</strain>
    </source>
</reference>
<evidence type="ECO:0000259" key="2">
    <source>
        <dbReference type="Pfam" id="PF03364"/>
    </source>
</evidence>